<dbReference type="SUPFAM" id="SSF48498">
    <property type="entry name" value="Tetracyclin repressor-like, C-terminal domain"/>
    <property type="match status" value="1"/>
</dbReference>
<keyword evidence="1" id="KW-0678">Repressor</keyword>
<dbReference type="EMBL" id="CP016622">
    <property type="protein sequence ID" value="ANZ30059.1"/>
    <property type="molecule type" value="Genomic_DNA"/>
</dbReference>
<proteinExistence type="predicted"/>
<dbReference type="SUPFAM" id="SSF46689">
    <property type="entry name" value="Homeodomain-like"/>
    <property type="match status" value="1"/>
</dbReference>
<dbReference type="Proteomes" id="UP000093052">
    <property type="component" value="Chromosome"/>
</dbReference>
<reference evidence="8" key="1">
    <citation type="journal article" date="2016" name="Genome Announc.">
        <title>Complete Genome Sequence of Geobacillus thermoglucosidasius NCIMB 11955, the Progenitor of a Bioethanol Production Strain.</title>
        <authorList>
            <person name="Sheng L."/>
            <person name="Zhang Y."/>
            <person name="Minton N.P."/>
        </authorList>
    </citation>
    <scope>NUCLEOTIDE SEQUENCE [LARGE SCALE GENOMIC DNA]</scope>
    <source>
        <strain evidence="8">NCIMB 11955</strain>
    </source>
</reference>
<dbReference type="KEGG" id="ptl:AOT13_08150"/>
<name>A0AAN1D6D1_PARTM</name>
<dbReference type="InterPro" id="IPR009057">
    <property type="entry name" value="Homeodomain-like_sf"/>
</dbReference>
<dbReference type="Pfam" id="PF00440">
    <property type="entry name" value="TetR_N"/>
    <property type="match status" value="1"/>
</dbReference>
<evidence type="ECO:0000256" key="2">
    <source>
        <dbReference type="ARBA" id="ARBA00023015"/>
    </source>
</evidence>
<evidence type="ECO:0000313" key="8">
    <source>
        <dbReference type="Proteomes" id="UP000093052"/>
    </source>
</evidence>
<dbReference type="InterPro" id="IPR036271">
    <property type="entry name" value="Tet_transcr_reg_TetR-rel_C_sf"/>
</dbReference>
<dbReference type="PANTHER" id="PTHR30055">
    <property type="entry name" value="HTH-TYPE TRANSCRIPTIONAL REGULATOR RUTR"/>
    <property type="match status" value="1"/>
</dbReference>
<keyword evidence="3 5" id="KW-0238">DNA-binding</keyword>
<dbReference type="Pfam" id="PF17932">
    <property type="entry name" value="TetR_C_24"/>
    <property type="match status" value="1"/>
</dbReference>
<dbReference type="InterPro" id="IPR023772">
    <property type="entry name" value="DNA-bd_HTH_TetR-type_CS"/>
</dbReference>
<gene>
    <name evidence="7" type="ORF">BCV53_08160</name>
</gene>
<dbReference type="GO" id="GO:0000976">
    <property type="term" value="F:transcription cis-regulatory region binding"/>
    <property type="evidence" value="ECO:0007669"/>
    <property type="project" value="TreeGrafter"/>
</dbReference>
<evidence type="ECO:0000256" key="4">
    <source>
        <dbReference type="ARBA" id="ARBA00023163"/>
    </source>
</evidence>
<dbReference type="GO" id="GO:0003700">
    <property type="term" value="F:DNA-binding transcription factor activity"/>
    <property type="evidence" value="ECO:0007669"/>
    <property type="project" value="TreeGrafter"/>
</dbReference>
<evidence type="ECO:0000256" key="3">
    <source>
        <dbReference type="ARBA" id="ARBA00023125"/>
    </source>
</evidence>
<evidence type="ECO:0000256" key="5">
    <source>
        <dbReference type="PROSITE-ProRule" id="PRU00335"/>
    </source>
</evidence>
<dbReference type="Gene3D" id="1.10.357.10">
    <property type="entry name" value="Tetracycline Repressor, domain 2"/>
    <property type="match status" value="1"/>
</dbReference>
<keyword evidence="4" id="KW-0804">Transcription</keyword>
<accession>A0AAN1D6D1</accession>
<keyword evidence="8" id="KW-1185">Reference proteome</keyword>
<dbReference type="PANTHER" id="PTHR30055:SF175">
    <property type="entry name" value="HTH-TYPE TRANSCRIPTIONAL REPRESSOR KSTR2"/>
    <property type="match status" value="1"/>
</dbReference>
<protein>
    <submittedName>
        <fullName evidence="7">TetR family transcriptional regulator</fullName>
    </submittedName>
</protein>
<organism evidence="7 8">
    <name type="scientific">Parageobacillus thermoglucosidasius</name>
    <name type="common">Geobacillus thermoglucosidasius</name>
    <dbReference type="NCBI Taxonomy" id="1426"/>
    <lineage>
        <taxon>Bacteria</taxon>
        <taxon>Bacillati</taxon>
        <taxon>Bacillota</taxon>
        <taxon>Bacilli</taxon>
        <taxon>Bacillales</taxon>
        <taxon>Anoxybacillaceae</taxon>
        <taxon>Parageobacillus</taxon>
    </lineage>
</organism>
<dbReference type="PROSITE" id="PS50977">
    <property type="entry name" value="HTH_TETR_2"/>
    <property type="match status" value="1"/>
</dbReference>
<dbReference type="InterPro" id="IPR050109">
    <property type="entry name" value="HTH-type_TetR-like_transc_reg"/>
</dbReference>
<evidence type="ECO:0000259" key="6">
    <source>
        <dbReference type="PROSITE" id="PS50977"/>
    </source>
</evidence>
<evidence type="ECO:0000313" key="7">
    <source>
        <dbReference type="EMBL" id="ANZ30059.1"/>
    </source>
</evidence>
<evidence type="ECO:0000256" key="1">
    <source>
        <dbReference type="ARBA" id="ARBA00022491"/>
    </source>
</evidence>
<dbReference type="Gene3D" id="1.10.10.60">
    <property type="entry name" value="Homeodomain-like"/>
    <property type="match status" value="1"/>
</dbReference>
<dbReference type="PROSITE" id="PS01081">
    <property type="entry name" value="HTH_TETR_1"/>
    <property type="match status" value="1"/>
</dbReference>
<dbReference type="AlphaFoldDB" id="A0AAN1D6D1"/>
<sequence>MKEKIMEASIALFDENGFSETSVQDIVDALGVTKGTFYYYFKSKEELLMDIHLRYIEGLLEKQKKIIGDPAKTAKEKVLDIVYMLIHNIEKQGRQARVFFREMKHLNEEHLKKISEKRDMFRYGLQSLIEKGIKNGEFREDLHPSIAALTVLGAANWSYQWFRPDGELSDFEVAKQMVAILLEGMEKRSSAIG</sequence>
<feature type="DNA-binding region" description="H-T-H motif" evidence="5">
    <location>
        <begin position="22"/>
        <end position="41"/>
    </location>
</feature>
<keyword evidence="2" id="KW-0805">Transcription regulation</keyword>
<dbReference type="PRINTS" id="PR00455">
    <property type="entry name" value="HTHTETR"/>
</dbReference>
<feature type="domain" description="HTH tetR-type" evidence="6">
    <location>
        <begin position="1"/>
        <end position="59"/>
    </location>
</feature>
<dbReference type="InterPro" id="IPR001647">
    <property type="entry name" value="HTH_TetR"/>
</dbReference>
<dbReference type="InterPro" id="IPR041490">
    <property type="entry name" value="KstR2_TetR_C"/>
</dbReference>